<reference evidence="1 2" key="1">
    <citation type="submission" date="2019-06" db="EMBL/GenBank/DDBJ databases">
        <title>Paenimaribius caenipelagi gen. nov., sp. nov., isolated from a tidal flat.</title>
        <authorList>
            <person name="Yoon J.-H."/>
        </authorList>
    </citation>
    <scope>NUCLEOTIDE SEQUENCE [LARGE SCALE GENOMIC DNA]</scope>
    <source>
        <strain evidence="1 2">JBTF-M29</strain>
    </source>
</reference>
<dbReference type="Proteomes" id="UP000318590">
    <property type="component" value="Unassembled WGS sequence"/>
</dbReference>
<dbReference type="EMBL" id="VFSV01000102">
    <property type="protein sequence ID" value="TRD13895.1"/>
    <property type="molecule type" value="Genomic_DNA"/>
</dbReference>
<sequence>MNRIPQLPAPRPQIHIEALARYCATICEIECCGLDACDFSPLHIASYCLSRNPRYPSRVAWEIIEQAKTLKSNYGSNGASARGTTINEINERMSGRRVDVFAEALERQAELAQAILVAEQSDNRDPVFVWKNGRGSDVMNED</sequence>
<name>A0A547PIB3_9RHOB</name>
<evidence type="ECO:0000313" key="1">
    <source>
        <dbReference type="EMBL" id="TRD13895.1"/>
    </source>
</evidence>
<dbReference type="InterPro" id="IPR046294">
    <property type="entry name" value="DUF6331"/>
</dbReference>
<dbReference type="RefSeq" id="WP_142836360.1">
    <property type="nucleotide sequence ID" value="NZ_VFSV01000102.1"/>
</dbReference>
<dbReference type="Pfam" id="PF19856">
    <property type="entry name" value="DUF6331"/>
    <property type="match status" value="1"/>
</dbReference>
<proteinExistence type="predicted"/>
<keyword evidence="2" id="KW-1185">Reference proteome</keyword>
<comment type="caution">
    <text evidence="1">The sequence shown here is derived from an EMBL/GenBank/DDBJ whole genome shotgun (WGS) entry which is preliminary data.</text>
</comment>
<gene>
    <name evidence="1" type="ORF">FEV53_19785</name>
</gene>
<protein>
    <submittedName>
        <fullName evidence="1">Uncharacterized protein</fullName>
    </submittedName>
</protein>
<dbReference type="OrthoDB" id="7872870at2"/>
<evidence type="ECO:0000313" key="2">
    <source>
        <dbReference type="Proteomes" id="UP000318590"/>
    </source>
</evidence>
<organism evidence="1 2">
    <name type="scientific">Palleronia caenipelagi</name>
    <dbReference type="NCBI Taxonomy" id="2489174"/>
    <lineage>
        <taxon>Bacteria</taxon>
        <taxon>Pseudomonadati</taxon>
        <taxon>Pseudomonadota</taxon>
        <taxon>Alphaproteobacteria</taxon>
        <taxon>Rhodobacterales</taxon>
        <taxon>Roseobacteraceae</taxon>
        <taxon>Palleronia</taxon>
    </lineage>
</organism>
<accession>A0A547PIB3</accession>
<dbReference type="AlphaFoldDB" id="A0A547PIB3"/>